<dbReference type="SUPFAM" id="SSF51905">
    <property type="entry name" value="FAD/NAD(P)-binding domain"/>
    <property type="match status" value="1"/>
</dbReference>
<dbReference type="PANTHER" id="PTHR43004:SF19">
    <property type="entry name" value="BINDING MONOOXYGENASE, PUTATIVE (JCVI)-RELATED"/>
    <property type="match status" value="1"/>
</dbReference>
<dbReference type="Pfam" id="PF01494">
    <property type="entry name" value="FAD_binding_3"/>
    <property type="match status" value="2"/>
</dbReference>
<dbReference type="Proteomes" id="UP000559256">
    <property type="component" value="Unassembled WGS sequence"/>
</dbReference>
<dbReference type="EMBL" id="JAACJM010000023">
    <property type="protein sequence ID" value="KAF5366389.1"/>
    <property type="molecule type" value="Genomic_DNA"/>
</dbReference>
<keyword evidence="7" id="KW-1185">Reference proteome</keyword>
<proteinExistence type="predicted"/>
<dbReference type="AlphaFoldDB" id="A0A8H5GKG5"/>
<evidence type="ECO:0000256" key="4">
    <source>
        <dbReference type="ARBA" id="ARBA00023002"/>
    </source>
</evidence>
<comment type="caution">
    <text evidence="6">The sequence shown here is derived from an EMBL/GenBank/DDBJ whole genome shotgun (WGS) entry which is preliminary data.</text>
</comment>
<dbReference type="GO" id="GO:0071949">
    <property type="term" value="F:FAD binding"/>
    <property type="evidence" value="ECO:0007669"/>
    <property type="project" value="InterPro"/>
</dbReference>
<keyword evidence="4" id="KW-0560">Oxidoreductase</keyword>
<evidence type="ECO:0000256" key="1">
    <source>
        <dbReference type="ARBA" id="ARBA00001974"/>
    </source>
</evidence>
<dbReference type="InterPro" id="IPR036188">
    <property type="entry name" value="FAD/NAD-bd_sf"/>
</dbReference>
<dbReference type="PANTHER" id="PTHR43004">
    <property type="entry name" value="TRK SYSTEM POTASSIUM UPTAKE PROTEIN"/>
    <property type="match status" value="1"/>
</dbReference>
<evidence type="ECO:0000256" key="3">
    <source>
        <dbReference type="ARBA" id="ARBA00022827"/>
    </source>
</evidence>
<name>A0A8H5GKG5_9AGAR</name>
<dbReference type="GO" id="GO:0016709">
    <property type="term" value="F:oxidoreductase activity, acting on paired donors, with incorporation or reduction of molecular oxygen, NAD(P)H as one donor, and incorporation of one atom of oxygen"/>
    <property type="evidence" value="ECO:0007669"/>
    <property type="project" value="UniProtKB-ARBA"/>
</dbReference>
<gene>
    <name evidence="6" type="ORF">D9758_009774</name>
</gene>
<reference evidence="6 7" key="1">
    <citation type="journal article" date="2020" name="ISME J.">
        <title>Uncovering the hidden diversity of litter-decomposition mechanisms in mushroom-forming fungi.</title>
        <authorList>
            <person name="Floudas D."/>
            <person name="Bentzer J."/>
            <person name="Ahren D."/>
            <person name="Johansson T."/>
            <person name="Persson P."/>
            <person name="Tunlid A."/>
        </authorList>
    </citation>
    <scope>NUCLEOTIDE SEQUENCE [LARGE SCALE GENOMIC DNA]</scope>
    <source>
        <strain evidence="6 7">CBS 291.85</strain>
    </source>
</reference>
<feature type="domain" description="FAD-binding" evidence="5">
    <location>
        <begin position="316"/>
        <end position="380"/>
    </location>
</feature>
<evidence type="ECO:0000259" key="5">
    <source>
        <dbReference type="Pfam" id="PF01494"/>
    </source>
</evidence>
<dbReference type="InterPro" id="IPR002938">
    <property type="entry name" value="FAD-bd"/>
</dbReference>
<protein>
    <recommendedName>
        <fullName evidence="5">FAD-binding domain-containing protein</fullName>
    </recommendedName>
</protein>
<dbReference type="Gene3D" id="3.30.70.2450">
    <property type="match status" value="1"/>
</dbReference>
<accession>A0A8H5GKG5</accession>
<dbReference type="OrthoDB" id="10016252at2759"/>
<comment type="cofactor">
    <cofactor evidence="1">
        <name>FAD</name>
        <dbReference type="ChEBI" id="CHEBI:57692"/>
    </cofactor>
</comment>
<keyword evidence="2" id="KW-0285">Flavoprotein</keyword>
<evidence type="ECO:0000313" key="7">
    <source>
        <dbReference type="Proteomes" id="UP000559256"/>
    </source>
</evidence>
<dbReference type="Gene3D" id="3.50.50.60">
    <property type="entry name" value="FAD/NAD(P)-binding domain"/>
    <property type="match status" value="1"/>
</dbReference>
<evidence type="ECO:0000256" key="2">
    <source>
        <dbReference type="ARBA" id="ARBA00022630"/>
    </source>
</evidence>
<evidence type="ECO:0000313" key="6">
    <source>
        <dbReference type="EMBL" id="KAF5366389.1"/>
    </source>
</evidence>
<keyword evidence="3" id="KW-0274">FAD</keyword>
<dbReference type="InterPro" id="IPR050641">
    <property type="entry name" value="RIFMO-like"/>
</dbReference>
<organism evidence="6 7">
    <name type="scientific">Tetrapyrgos nigripes</name>
    <dbReference type="NCBI Taxonomy" id="182062"/>
    <lineage>
        <taxon>Eukaryota</taxon>
        <taxon>Fungi</taxon>
        <taxon>Dikarya</taxon>
        <taxon>Basidiomycota</taxon>
        <taxon>Agaricomycotina</taxon>
        <taxon>Agaricomycetes</taxon>
        <taxon>Agaricomycetidae</taxon>
        <taxon>Agaricales</taxon>
        <taxon>Marasmiineae</taxon>
        <taxon>Marasmiaceae</taxon>
        <taxon>Tetrapyrgos</taxon>
    </lineage>
</organism>
<dbReference type="PRINTS" id="PR00420">
    <property type="entry name" value="RNGMNOXGNASE"/>
</dbReference>
<sequence length="471" mass="50706">MSTSTTLPSQTNTQILIVGAGPTGLVTAISLAQHGVSPQDITVVDSLRKGENSSRATVIHAGTLEALDAISSTSVVEILRIGIKGIGEYLTDRHGTPIFKSSFPVLASYTKYPFFVALSQAITERILVERAEELGIVVHRPFKVIGMMRNEEAGGRGRGGGLKVTMESGQVITTNYVIGADGAKSMIRESAEISFGDPNHPGSTAPSDYVHKDLDRMIMADVSFDPPYPSGIAPDIMAMTPSDKGLFLTLPLDSDTGRLYGTEDPVYRIGFTIPSDREAPSYATKECIEEYINRQGPYFMSSDEKLNPSGKSVRIGKVHWSSRFRLRSAVADTFSKRIGDGIVLLVGDAGHIHPPAGGQGMNLGIRDSIGLGKVLAEHVKKFGGDYGRESEEFEVGMKKLEAYAASRRERALKVIGLTKVLVKAATGVVASRLFAWGLGMISMLPLVQKTAAWNMSGLEDKVVDIKDMDAI</sequence>
<feature type="domain" description="FAD-binding" evidence="5">
    <location>
        <begin position="13"/>
        <end position="196"/>
    </location>
</feature>